<protein>
    <submittedName>
        <fullName evidence="1">Uncharacterized protein</fullName>
    </submittedName>
</protein>
<proteinExistence type="predicted"/>
<name>A0ABX5H198_PHOAN</name>
<evidence type="ECO:0000313" key="1">
    <source>
        <dbReference type="EMBL" id="PSX07069.1"/>
    </source>
</evidence>
<keyword evidence="2" id="KW-1185">Reference proteome</keyword>
<dbReference type="EMBL" id="PYOU01000014">
    <property type="protein sequence ID" value="PSX07069.1"/>
    <property type="molecule type" value="Genomic_DNA"/>
</dbReference>
<dbReference type="Proteomes" id="UP000240989">
    <property type="component" value="Unassembled WGS sequence"/>
</dbReference>
<reference evidence="1 2" key="1">
    <citation type="submission" date="2018-01" db="EMBL/GenBank/DDBJ databases">
        <title>Whole genome sequencing of Histamine producing bacteria.</title>
        <authorList>
            <person name="Butler K."/>
        </authorList>
    </citation>
    <scope>NUCLEOTIDE SEQUENCE [LARGE SCALE GENOMIC DNA]</scope>
    <source>
        <strain evidence="1 2">A6-1</strain>
    </source>
</reference>
<sequence length="114" mass="13184">MFKIFRHKILNFRLRRAISSIPINAAWGVEIAIHTVDTPSGEKKYRTLKTWLGHDRLSETLGQKQINRVQKILDIPKQVGSCAHSINDNPYPINTIEFLEFESAYINANENKTY</sequence>
<accession>A0ABX5H198</accession>
<evidence type="ECO:0000313" key="2">
    <source>
        <dbReference type="Proteomes" id="UP000240989"/>
    </source>
</evidence>
<dbReference type="RefSeq" id="WP_107187964.1">
    <property type="nucleotide sequence ID" value="NZ_PYOU01000014.1"/>
</dbReference>
<gene>
    <name evidence="1" type="ORF">C0W27_15990</name>
</gene>
<comment type="caution">
    <text evidence="1">The sequence shown here is derived from an EMBL/GenBank/DDBJ whole genome shotgun (WGS) entry which is preliminary data.</text>
</comment>
<organism evidence="1 2">
    <name type="scientific">Photobacterium angustum</name>
    <dbReference type="NCBI Taxonomy" id="661"/>
    <lineage>
        <taxon>Bacteria</taxon>
        <taxon>Pseudomonadati</taxon>
        <taxon>Pseudomonadota</taxon>
        <taxon>Gammaproteobacteria</taxon>
        <taxon>Vibrionales</taxon>
        <taxon>Vibrionaceae</taxon>
        <taxon>Photobacterium</taxon>
    </lineage>
</organism>